<feature type="domain" description="C2H2-type" evidence="4">
    <location>
        <begin position="466"/>
        <end position="484"/>
    </location>
</feature>
<evidence type="ECO:0000313" key="5">
    <source>
        <dbReference type="EMBL" id="KPM04710.1"/>
    </source>
</evidence>
<dbReference type="GO" id="GO:0008270">
    <property type="term" value="F:zinc ion binding"/>
    <property type="evidence" value="ECO:0007669"/>
    <property type="project" value="UniProtKB-KW"/>
</dbReference>
<protein>
    <submittedName>
        <fullName evidence="5">Zinc finger domain-containing protein 3</fullName>
    </submittedName>
</protein>
<dbReference type="Pfam" id="PF00096">
    <property type="entry name" value="zf-C2H2"/>
    <property type="match status" value="2"/>
</dbReference>
<accession>A0A132A312</accession>
<dbReference type="PROSITE" id="PS50157">
    <property type="entry name" value="ZINC_FINGER_C2H2_2"/>
    <property type="match status" value="3"/>
</dbReference>
<reference evidence="5 6" key="1">
    <citation type="journal article" date="2015" name="Parasit. Vectors">
        <title>Draft genome of the scabies mite.</title>
        <authorList>
            <person name="Rider S.D.Jr."/>
            <person name="Morgan M.S."/>
            <person name="Arlian L.G."/>
        </authorList>
    </citation>
    <scope>NUCLEOTIDE SEQUENCE [LARGE SCALE GENOMIC DNA]</scope>
    <source>
        <strain evidence="5">Arlian Lab</strain>
    </source>
</reference>
<evidence type="ECO:0000259" key="4">
    <source>
        <dbReference type="PROSITE" id="PS50157"/>
    </source>
</evidence>
<dbReference type="OrthoDB" id="4748970at2759"/>
<dbReference type="Gene3D" id="3.30.160.60">
    <property type="entry name" value="Classic Zinc Finger"/>
    <property type="match status" value="3"/>
</dbReference>
<dbReference type="InterPro" id="IPR036236">
    <property type="entry name" value="Znf_C2H2_sf"/>
</dbReference>
<dbReference type="GO" id="GO:0000978">
    <property type="term" value="F:RNA polymerase II cis-regulatory region sequence-specific DNA binding"/>
    <property type="evidence" value="ECO:0007669"/>
    <property type="project" value="TreeGrafter"/>
</dbReference>
<evidence type="ECO:0000256" key="2">
    <source>
        <dbReference type="ARBA" id="ARBA00022771"/>
    </source>
</evidence>
<feature type="domain" description="C2H2-type" evidence="4">
    <location>
        <begin position="515"/>
        <end position="537"/>
    </location>
</feature>
<dbReference type="InterPro" id="IPR013087">
    <property type="entry name" value="Znf_C2H2_type"/>
</dbReference>
<proteinExistence type="predicted"/>
<dbReference type="EMBL" id="JXLN01009920">
    <property type="protein sequence ID" value="KPM04710.1"/>
    <property type="molecule type" value="Genomic_DNA"/>
</dbReference>
<gene>
    <name evidence="5" type="ORF">QR98_0031630</name>
</gene>
<dbReference type="FunFam" id="3.30.160.60:FF:000007">
    <property type="entry name" value="Basic krueppel-like factor 3"/>
    <property type="match status" value="1"/>
</dbReference>
<name>A0A132A312_SARSC</name>
<dbReference type="SUPFAM" id="SSF57667">
    <property type="entry name" value="beta-beta-alpha zinc fingers"/>
    <property type="match status" value="1"/>
</dbReference>
<keyword evidence="2" id="KW-0863">Zinc-finger</keyword>
<organism evidence="5 6">
    <name type="scientific">Sarcoptes scabiei</name>
    <name type="common">Itch mite</name>
    <name type="synonym">Acarus scabiei</name>
    <dbReference type="NCBI Taxonomy" id="52283"/>
    <lineage>
        <taxon>Eukaryota</taxon>
        <taxon>Metazoa</taxon>
        <taxon>Ecdysozoa</taxon>
        <taxon>Arthropoda</taxon>
        <taxon>Chelicerata</taxon>
        <taxon>Arachnida</taxon>
        <taxon>Acari</taxon>
        <taxon>Acariformes</taxon>
        <taxon>Sarcoptiformes</taxon>
        <taxon>Astigmata</taxon>
        <taxon>Psoroptidia</taxon>
        <taxon>Sarcoptoidea</taxon>
        <taxon>Sarcoptidae</taxon>
        <taxon>Sarcoptinae</taxon>
        <taxon>Sarcoptes</taxon>
    </lineage>
</organism>
<comment type="caution">
    <text evidence="5">The sequence shown here is derived from an EMBL/GenBank/DDBJ whole genome shotgun (WGS) entry which is preliminary data.</text>
</comment>
<dbReference type="PROSITE" id="PS00028">
    <property type="entry name" value="ZINC_FINGER_C2H2_1"/>
    <property type="match status" value="2"/>
</dbReference>
<evidence type="ECO:0000256" key="1">
    <source>
        <dbReference type="ARBA" id="ARBA00022723"/>
    </source>
</evidence>
<evidence type="ECO:0000313" key="6">
    <source>
        <dbReference type="Proteomes" id="UP000616769"/>
    </source>
</evidence>
<dbReference type="Proteomes" id="UP000616769">
    <property type="component" value="Unassembled WGS sequence"/>
</dbReference>
<keyword evidence="3" id="KW-0862">Zinc</keyword>
<keyword evidence="1" id="KW-0479">Metal-binding</keyword>
<evidence type="ECO:0000256" key="3">
    <source>
        <dbReference type="ARBA" id="ARBA00022833"/>
    </source>
</evidence>
<dbReference type="SMART" id="SM00355">
    <property type="entry name" value="ZnF_C2H2"/>
    <property type="match status" value="2"/>
</dbReference>
<dbReference type="VEuPathDB" id="VectorBase:SSCA006577"/>
<dbReference type="GO" id="GO:0000981">
    <property type="term" value="F:DNA-binding transcription factor activity, RNA polymerase II-specific"/>
    <property type="evidence" value="ECO:0007669"/>
    <property type="project" value="TreeGrafter"/>
</dbReference>
<sequence length="569" mass="63215">MIDNRNSLALNAGHTLIENQNDINNNNCGKMIQQKNGESDQAKVIFELNGQAKIEPIQSKDFSEAYRHQPLMFASKIQTPSVSNMINLTKIENRLEIFNQTPNASLLIDSDFKTINDQPSKSIKLIQTSPKIHVMGVTPTMLNGSQLRMSNDQSTRVEELLTMQPKTVTAMQVNNSPLSSKLSDPQQKKLLTSFTQNDLVGNQNYITVHRNSSTQPNLQQHFVDQNVSNSIPKSSISLDRSIINDGPTLPTANTTNVLVPITTSITMIANQKSKIESNPIPILPHHHNHHPNHQSPKSMTNGIAMHHLANRSNNSIVKLASSNPENLVNSDNNVVGEATIHLIQQQPSSMINNDFVNQAEFLSLRNNISTTTAPTTVSSSTAAQNNHCVIMTTTDGRCITTNNYDAINFQNAILQQSKDSVVKMISNDNSKSCFNPSSCNRNSGRIIIATARNSGPIQSKQQSIVYTKSSHLKAHQRTHTGEKPYQCTWQGCEWRFARSDELTRHYRKHTGSKPFKCKHCDRCFSRSDHLALHMRRHQSVVGNPINGVITGNKVLVNNPTNESTAMIVA</sequence>
<feature type="domain" description="C2H2-type" evidence="4">
    <location>
        <begin position="485"/>
        <end position="514"/>
    </location>
</feature>
<dbReference type="AlphaFoldDB" id="A0A132A312"/>
<dbReference type="PANTHER" id="PTHR23235:SF166">
    <property type="entry name" value="DENDRITIC ARBOR REDUCTION PROTEIN 1"/>
    <property type="match status" value="1"/>
</dbReference>
<dbReference type="PANTHER" id="PTHR23235">
    <property type="entry name" value="KRUEPPEL-LIKE TRANSCRIPTION FACTOR"/>
    <property type="match status" value="1"/>
</dbReference>